<dbReference type="AlphaFoldDB" id="W0E7C5"/>
<dbReference type="EMBL" id="CP007032">
    <property type="protein sequence ID" value="AHF06755.1"/>
    <property type="molecule type" value="Genomic_DNA"/>
</dbReference>
<dbReference type="Proteomes" id="UP000010847">
    <property type="component" value="Chromosome"/>
</dbReference>
<keyword evidence="3 7" id="KW-0808">Transferase</keyword>
<evidence type="ECO:0000256" key="2">
    <source>
        <dbReference type="ARBA" id="ARBA00022475"/>
    </source>
</evidence>
<dbReference type="PANTHER" id="PTHR30589:SF0">
    <property type="entry name" value="PHOSPHATIDYLGLYCEROL--PROLIPOPROTEIN DIACYLGLYCERYL TRANSFERASE"/>
    <property type="match status" value="1"/>
</dbReference>
<comment type="subcellular location">
    <subcellularLocation>
        <location evidence="7">Cell membrane</location>
        <topology evidence="7">Multi-pass membrane protein</topology>
    </subcellularLocation>
</comment>
<dbReference type="HOGENOM" id="CLU_013386_1_2_9"/>
<accession>W0E7C5</accession>
<dbReference type="Pfam" id="PF01790">
    <property type="entry name" value="LGT"/>
    <property type="match status" value="1"/>
</dbReference>
<keyword evidence="4 7" id="KW-0812">Transmembrane</keyword>
<keyword evidence="2 7" id="KW-1003">Cell membrane</keyword>
<keyword evidence="6 7" id="KW-0472">Membrane</keyword>
<evidence type="ECO:0000313" key="9">
    <source>
        <dbReference type="Proteomes" id="UP000010847"/>
    </source>
</evidence>
<dbReference type="STRING" id="871968.DESME_06545"/>
<dbReference type="InterPro" id="IPR001640">
    <property type="entry name" value="Lgt"/>
</dbReference>
<dbReference type="KEGG" id="dmt:DESME_06545"/>
<keyword evidence="8" id="KW-0449">Lipoprotein</keyword>
<dbReference type="GO" id="GO:0042158">
    <property type="term" value="P:lipoprotein biosynthetic process"/>
    <property type="evidence" value="ECO:0007669"/>
    <property type="project" value="UniProtKB-UniRule"/>
</dbReference>
<feature type="transmembrane region" description="Helical" evidence="7">
    <location>
        <begin position="15"/>
        <end position="35"/>
    </location>
</feature>
<name>W0E7C5_9FIRM</name>
<protein>
    <recommendedName>
        <fullName evidence="7">Phosphatidylglycerol--prolipoprotein diacylglyceryl transferase</fullName>
        <ecNumber evidence="7">2.5.1.145</ecNumber>
    </recommendedName>
</protein>
<sequence>MHQYWFFIGDFPIRAYGTLFALAFILGVGVTVYFAKVEGKQDWIDPFLDLAPLLLIGGIIGARIWQVFFFEWGYYSKNPQEILAVWHGGLSIQGGVVGALLIGGWYAWKKKLPFWELADLAAPGLILAQSIGRDANLMNGDAFGGPTGGDFGIIYPAGTIARETFGMQPLWPAEVWEGQFDIILFALLLILKTRTKKWPSGFIFLVYVAGYNAVRFFLENLRGDSTRYLFNWTAAHWSSALTVALALILIAWRFKVSKTQSIDQRDKGLETEEKVKIE</sequence>
<feature type="transmembrane region" description="Helical" evidence="7">
    <location>
        <begin position="47"/>
        <end position="65"/>
    </location>
</feature>
<dbReference type="RefSeq" id="WP_006715568.1">
    <property type="nucleotide sequence ID" value="NZ_CP007032.1"/>
</dbReference>
<comment type="similarity">
    <text evidence="1 7">Belongs to the Lgt family.</text>
</comment>
<feature type="transmembrane region" description="Helical" evidence="7">
    <location>
        <begin position="85"/>
        <end position="108"/>
    </location>
</feature>
<proteinExistence type="inferred from homology"/>
<dbReference type="UniPathway" id="UPA00664"/>
<dbReference type="NCBIfam" id="TIGR00544">
    <property type="entry name" value="lgt"/>
    <property type="match status" value="1"/>
</dbReference>
<dbReference type="HAMAP" id="MF_01147">
    <property type="entry name" value="Lgt"/>
    <property type="match status" value="1"/>
</dbReference>
<dbReference type="PANTHER" id="PTHR30589">
    <property type="entry name" value="PROLIPOPROTEIN DIACYLGLYCERYL TRANSFERASE"/>
    <property type="match status" value="1"/>
</dbReference>
<evidence type="ECO:0000256" key="5">
    <source>
        <dbReference type="ARBA" id="ARBA00022989"/>
    </source>
</evidence>
<reference evidence="8 9" key="1">
    <citation type="submission" date="2013-12" db="EMBL/GenBank/DDBJ databases">
        <authorList>
            <consortium name="DOE Joint Genome Institute"/>
            <person name="Smidt H."/>
            <person name="Huntemann M."/>
            <person name="Han J."/>
            <person name="Chen A."/>
            <person name="Kyrpides N."/>
            <person name="Mavromatis K."/>
            <person name="Markowitz V."/>
            <person name="Palaniappan K."/>
            <person name="Ivanova N."/>
            <person name="Schaumberg A."/>
            <person name="Pati A."/>
            <person name="Liolios K."/>
            <person name="Nordberg H.P."/>
            <person name="Cantor M.N."/>
            <person name="Hua S.X."/>
            <person name="Woyke T."/>
        </authorList>
    </citation>
    <scope>NUCLEOTIDE SEQUENCE [LARGE SCALE GENOMIC DNA]</scope>
    <source>
        <strain evidence="9">DSM 15288</strain>
    </source>
</reference>
<keyword evidence="5 7" id="KW-1133">Transmembrane helix</keyword>
<comment type="function">
    <text evidence="7">Catalyzes the transfer of the diacylglyceryl group from phosphatidylglycerol to the sulfhydryl group of the N-terminal cysteine of a prolipoprotein, the first step in the formation of mature lipoproteins.</text>
</comment>
<feature type="transmembrane region" description="Helical" evidence="7">
    <location>
        <begin position="230"/>
        <end position="252"/>
    </location>
</feature>
<dbReference type="EC" id="2.5.1.145" evidence="7"/>
<comment type="catalytic activity">
    <reaction evidence="7">
        <text>L-cysteinyl-[prolipoprotein] + a 1,2-diacyl-sn-glycero-3-phospho-(1'-sn-glycerol) = an S-1,2-diacyl-sn-glyceryl-L-cysteinyl-[prolipoprotein] + sn-glycerol 1-phosphate + H(+)</text>
        <dbReference type="Rhea" id="RHEA:56712"/>
        <dbReference type="Rhea" id="RHEA-COMP:14679"/>
        <dbReference type="Rhea" id="RHEA-COMP:14680"/>
        <dbReference type="ChEBI" id="CHEBI:15378"/>
        <dbReference type="ChEBI" id="CHEBI:29950"/>
        <dbReference type="ChEBI" id="CHEBI:57685"/>
        <dbReference type="ChEBI" id="CHEBI:64716"/>
        <dbReference type="ChEBI" id="CHEBI:140658"/>
        <dbReference type="EC" id="2.5.1.145"/>
    </reaction>
</comment>
<evidence type="ECO:0000256" key="3">
    <source>
        <dbReference type="ARBA" id="ARBA00022679"/>
    </source>
</evidence>
<evidence type="ECO:0000256" key="4">
    <source>
        <dbReference type="ARBA" id="ARBA00022692"/>
    </source>
</evidence>
<evidence type="ECO:0000256" key="7">
    <source>
        <dbReference type="HAMAP-Rule" id="MF_01147"/>
    </source>
</evidence>
<dbReference type="eggNOG" id="COG0682">
    <property type="taxonomic scope" value="Bacteria"/>
</dbReference>
<evidence type="ECO:0000313" key="8">
    <source>
        <dbReference type="EMBL" id="AHF06755.1"/>
    </source>
</evidence>
<feature type="binding site" evidence="7">
    <location>
        <position position="133"/>
    </location>
    <ligand>
        <name>a 1,2-diacyl-sn-glycero-3-phospho-(1'-sn-glycerol)</name>
        <dbReference type="ChEBI" id="CHEBI:64716"/>
    </ligand>
</feature>
<dbReference type="OrthoDB" id="871140at2"/>
<feature type="transmembrane region" description="Helical" evidence="7">
    <location>
        <begin position="198"/>
        <end position="218"/>
    </location>
</feature>
<keyword evidence="9" id="KW-1185">Reference proteome</keyword>
<dbReference type="GO" id="GO:0008961">
    <property type="term" value="F:phosphatidylglycerol-prolipoprotein diacylglyceryl transferase activity"/>
    <property type="evidence" value="ECO:0007669"/>
    <property type="project" value="UniProtKB-UniRule"/>
</dbReference>
<comment type="pathway">
    <text evidence="7">Protein modification; lipoprotein biosynthesis (diacylglyceryl transfer).</text>
</comment>
<evidence type="ECO:0000256" key="1">
    <source>
        <dbReference type="ARBA" id="ARBA00007150"/>
    </source>
</evidence>
<dbReference type="GO" id="GO:0005886">
    <property type="term" value="C:plasma membrane"/>
    <property type="evidence" value="ECO:0007669"/>
    <property type="project" value="UniProtKB-SubCell"/>
</dbReference>
<gene>
    <name evidence="7" type="primary">lgt</name>
    <name evidence="8" type="ORF">DESME_06545</name>
</gene>
<evidence type="ECO:0000256" key="6">
    <source>
        <dbReference type="ARBA" id="ARBA00023136"/>
    </source>
</evidence>
<organism evidence="8 9">
    <name type="scientific">Desulfitobacterium metallireducens DSM 15288</name>
    <dbReference type="NCBI Taxonomy" id="871968"/>
    <lineage>
        <taxon>Bacteria</taxon>
        <taxon>Bacillati</taxon>
        <taxon>Bacillota</taxon>
        <taxon>Clostridia</taxon>
        <taxon>Eubacteriales</taxon>
        <taxon>Desulfitobacteriaceae</taxon>
        <taxon>Desulfitobacterium</taxon>
    </lineage>
</organism>